<reference evidence="2 3" key="1">
    <citation type="submission" date="2019-06" db="EMBL/GenBank/DDBJ databases">
        <title>Draft genome sequence of the filamentous fungus Phialemoniopsis curvata isolated from diesel fuel.</title>
        <authorList>
            <person name="Varaljay V.A."/>
            <person name="Lyon W.J."/>
            <person name="Crouch A.L."/>
            <person name="Drake C.E."/>
            <person name="Hollomon J.M."/>
            <person name="Nadeau L.J."/>
            <person name="Nunn H.S."/>
            <person name="Stevenson B.S."/>
            <person name="Bojanowski C.L."/>
            <person name="Crookes-Goodson W.J."/>
        </authorList>
    </citation>
    <scope>NUCLEOTIDE SEQUENCE [LARGE SCALE GENOMIC DNA]</scope>
    <source>
        <strain evidence="2 3">D216</strain>
    </source>
</reference>
<feature type="domain" description="DUF6604" evidence="1">
    <location>
        <begin position="11"/>
        <end position="284"/>
    </location>
</feature>
<dbReference type="Pfam" id="PF20253">
    <property type="entry name" value="DUF6604"/>
    <property type="match status" value="1"/>
</dbReference>
<dbReference type="AlphaFoldDB" id="A0A507BE59"/>
<dbReference type="InParanoid" id="A0A507BE59"/>
<dbReference type="PANTHER" id="PTHR38795">
    <property type="entry name" value="DUF6604 DOMAIN-CONTAINING PROTEIN"/>
    <property type="match status" value="1"/>
</dbReference>
<dbReference type="EMBL" id="SKBQ01000012">
    <property type="protein sequence ID" value="TPX17773.1"/>
    <property type="molecule type" value="Genomic_DNA"/>
</dbReference>
<dbReference type="GeneID" id="41970321"/>
<evidence type="ECO:0000259" key="1">
    <source>
        <dbReference type="Pfam" id="PF20253"/>
    </source>
</evidence>
<gene>
    <name evidence="2" type="ORF">E0L32_002874</name>
</gene>
<accession>A0A507BE59</accession>
<keyword evidence="3" id="KW-1185">Reference proteome</keyword>
<name>A0A507BE59_9PEZI</name>
<organism evidence="2 3">
    <name type="scientific">Thyridium curvatum</name>
    <dbReference type="NCBI Taxonomy" id="1093900"/>
    <lineage>
        <taxon>Eukaryota</taxon>
        <taxon>Fungi</taxon>
        <taxon>Dikarya</taxon>
        <taxon>Ascomycota</taxon>
        <taxon>Pezizomycotina</taxon>
        <taxon>Sordariomycetes</taxon>
        <taxon>Sordariomycetidae</taxon>
        <taxon>Thyridiales</taxon>
        <taxon>Thyridiaceae</taxon>
        <taxon>Thyridium</taxon>
    </lineage>
</organism>
<dbReference type="Proteomes" id="UP000319257">
    <property type="component" value="Unassembled WGS sequence"/>
</dbReference>
<evidence type="ECO:0000313" key="2">
    <source>
        <dbReference type="EMBL" id="TPX17773.1"/>
    </source>
</evidence>
<dbReference type="OrthoDB" id="5238236at2759"/>
<sequence length="849" mass="94325">MLPGPLVSVYQQYKQDTDSVASWLASTAKACGFPADLLKSGTWDTPRAASGRVKGKARKEAKEAAAAGGSKAAASKNVPKYTVAIADFIPLAEFVAASKKPQAAVPEAFSATINRVIEVRSGFGDRLAEEGSTPDENQRLKHDYFVGVLEKVRDVLRSSMTVSAAAVAAAASASAGGGAGDDLANKFSGLAVYEPSQAFLDAPDIPRPAPLPEDKTVYVAEQQTTFADALFACTAMMNDLERIRSTIKWIWKNQKDGFFDLAAAAVATNTAIDLARSVSEDVVPLFKDHGGAWGILNKFFVMICVRKGYDMDKIFTDGTDNFNYDAYEIADQTFVHAYRMLLSFLDALLPTDLPLIKEGIFGKYDPKADRSKMTGKEKGKEDQILLMEFFTELVTVIRAVPDFPIEDEFLRGMREMDKTRSVPFYLVFAAQTYLDIHHILRDDINQSFQAVIQETSTMDNNLGLHLQFHQNLKVDTWNVANDMVLTQLQQRIKWVGRDPVYQAKVKVLKRRNWDVPESMKPHRILVYSPVISGLMLFRFRAEMYEIGITVANAWGSIQYTNHLYNALRQEKLLTTSWPDMEIVTSILGESNFFVGGAPDNIADYLRRFCLQMGVTVAAFTNRKKRRSVSTKGLDSRAGPRGIKDGVPVSSMFKDRYVYSTGSVHWTPEHVDDIVARSEWEFEGAEEDGAVFAMERKDDGAIREQKRAAQQAKKLSRPAAEGARMPLHMLVSRLALALQAETLEAAFPYLTLHRWCWRMLGAVRESCDPLLRELFTPAYMERESELPFVVGYIFMAAGPKGGGGLGDHRLLERAAVTLNELAATGGGSMSIKFLQHLGFGIQFETEEDEE</sequence>
<proteinExistence type="predicted"/>
<dbReference type="STRING" id="1093900.A0A507BE59"/>
<comment type="caution">
    <text evidence="2">The sequence shown here is derived from an EMBL/GenBank/DDBJ whole genome shotgun (WGS) entry which is preliminary data.</text>
</comment>
<protein>
    <recommendedName>
        <fullName evidence="1">DUF6604 domain-containing protein</fullName>
    </recommendedName>
</protein>
<dbReference type="RefSeq" id="XP_030999484.1">
    <property type="nucleotide sequence ID" value="XM_031137111.1"/>
</dbReference>
<dbReference type="InterPro" id="IPR046539">
    <property type="entry name" value="DUF6604"/>
</dbReference>
<evidence type="ECO:0000313" key="3">
    <source>
        <dbReference type="Proteomes" id="UP000319257"/>
    </source>
</evidence>
<dbReference type="PANTHER" id="PTHR38795:SF1">
    <property type="entry name" value="DUF6604 DOMAIN-CONTAINING PROTEIN"/>
    <property type="match status" value="1"/>
</dbReference>